<feature type="transmembrane region" description="Helical" evidence="6">
    <location>
        <begin position="56"/>
        <end position="79"/>
    </location>
</feature>
<keyword evidence="5 6" id="KW-0472">Membrane</keyword>
<evidence type="ECO:0000256" key="1">
    <source>
        <dbReference type="ARBA" id="ARBA00004141"/>
    </source>
</evidence>
<dbReference type="GO" id="GO:0005768">
    <property type="term" value="C:endosome"/>
    <property type="evidence" value="ECO:0007669"/>
    <property type="project" value="TreeGrafter"/>
</dbReference>
<comment type="similarity">
    <text evidence="2">Belongs to the OB-RGRP/VPS55 family.</text>
</comment>
<dbReference type="OMA" id="ICARCAN"/>
<feature type="non-terminal residue" evidence="7">
    <location>
        <position position="1"/>
    </location>
</feature>
<dbReference type="Proteomes" id="UP000030746">
    <property type="component" value="Unassembled WGS sequence"/>
</dbReference>
<evidence type="ECO:0000256" key="3">
    <source>
        <dbReference type="ARBA" id="ARBA00022692"/>
    </source>
</evidence>
<dbReference type="KEGG" id="lgi:LOTGIDRAFT_120896"/>
<reference evidence="7 8" key="1">
    <citation type="journal article" date="2013" name="Nature">
        <title>Insights into bilaterian evolution from three spiralian genomes.</title>
        <authorList>
            <person name="Simakov O."/>
            <person name="Marletaz F."/>
            <person name="Cho S.J."/>
            <person name="Edsinger-Gonzales E."/>
            <person name="Havlak P."/>
            <person name="Hellsten U."/>
            <person name="Kuo D.H."/>
            <person name="Larsson T."/>
            <person name="Lv J."/>
            <person name="Arendt D."/>
            <person name="Savage R."/>
            <person name="Osoegawa K."/>
            <person name="de Jong P."/>
            <person name="Grimwood J."/>
            <person name="Chapman J.A."/>
            <person name="Shapiro H."/>
            <person name="Aerts A."/>
            <person name="Otillar R.P."/>
            <person name="Terry A.Y."/>
            <person name="Boore J.L."/>
            <person name="Grigoriev I.V."/>
            <person name="Lindberg D.R."/>
            <person name="Seaver E.C."/>
            <person name="Weisblat D.A."/>
            <person name="Putnam N.H."/>
            <person name="Rokhsar D.S."/>
        </authorList>
    </citation>
    <scope>NUCLEOTIDE SEQUENCE [LARGE SCALE GENOMIC DNA]</scope>
</reference>
<dbReference type="Pfam" id="PF04133">
    <property type="entry name" value="Vps55"/>
    <property type="match status" value="1"/>
</dbReference>
<dbReference type="OrthoDB" id="14246at2759"/>
<dbReference type="CTD" id="20231906"/>
<evidence type="ECO:0000256" key="6">
    <source>
        <dbReference type="SAM" id="Phobius"/>
    </source>
</evidence>
<dbReference type="InterPro" id="IPR007262">
    <property type="entry name" value="Vps55/LEPROT"/>
</dbReference>
<feature type="transmembrane region" description="Helical" evidence="6">
    <location>
        <begin position="85"/>
        <end position="110"/>
    </location>
</feature>
<dbReference type="GO" id="GO:0016020">
    <property type="term" value="C:membrane"/>
    <property type="evidence" value="ECO:0007669"/>
    <property type="project" value="UniProtKB-SubCell"/>
</dbReference>
<dbReference type="GO" id="GO:0032511">
    <property type="term" value="P:late endosome to vacuole transport via multivesicular body sorting pathway"/>
    <property type="evidence" value="ECO:0007669"/>
    <property type="project" value="TreeGrafter"/>
</dbReference>
<dbReference type="EMBL" id="KB202094">
    <property type="protein sequence ID" value="ESO92333.1"/>
    <property type="molecule type" value="Genomic_DNA"/>
</dbReference>
<keyword evidence="8" id="KW-1185">Reference proteome</keyword>
<evidence type="ECO:0000256" key="2">
    <source>
        <dbReference type="ARBA" id="ARBA00005645"/>
    </source>
</evidence>
<keyword evidence="4 6" id="KW-1133">Transmembrane helix</keyword>
<gene>
    <name evidence="7" type="ORF">LOTGIDRAFT_120896</name>
</gene>
<protein>
    <recommendedName>
        <fullName evidence="9">Leptin receptor overlapping transcript-like 1</fullName>
    </recommendedName>
</protein>
<evidence type="ECO:0000256" key="4">
    <source>
        <dbReference type="ARBA" id="ARBA00022989"/>
    </source>
</evidence>
<sequence length="121" mass="13100">ALAFAAAIGITFLVLGCALPQFNNWWPLFVLFFYFLAPIPTVVSRRLSSFDSASSALVELCIFITTGIVISSIGLPIVLAHVGTIQWGACGLVLAGNVVVFVTIMGYFAVFANDDFDYNNW</sequence>
<proteinExistence type="inferred from homology"/>
<evidence type="ECO:0000256" key="5">
    <source>
        <dbReference type="ARBA" id="ARBA00023136"/>
    </source>
</evidence>
<dbReference type="STRING" id="225164.V3ZLX3"/>
<keyword evidence="3 6" id="KW-0812">Transmembrane</keyword>
<comment type="subcellular location">
    <subcellularLocation>
        <location evidence="1">Membrane</location>
        <topology evidence="1">Multi-pass membrane protein</topology>
    </subcellularLocation>
</comment>
<dbReference type="PANTHER" id="PTHR12050">
    <property type="entry name" value="LEPTIN RECEPTOR-RELATED"/>
    <property type="match status" value="1"/>
</dbReference>
<dbReference type="GeneID" id="20231906"/>
<evidence type="ECO:0000313" key="8">
    <source>
        <dbReference type="Proteomes" id="UP000030746"/>
    </source>
</evidence>
<organism evidence="7 8">
    <name type="scientific">Lottia gigantea</name>
    <name type="common">Giant owl limpet</name>
    <dbReference type="NCBI Taxonomy" id="225164"/>
    <lineage>
        <taxon>Eukaryota</taxon>
        <taxon>Metazoa</taxon>
        <taxon>Spiralia</taxon>
        <taxon>Lophotrochozoa</taxon>
        <taxon>Mollusca</taxon>
        <taxon>Gastropoda</taxon>
        <taxon>Patellogastropoda</taxon>
        <taxon>Lottioidea</taxon>
        <taxon>Lottiidae</taxon>
        <taxon>Lottia</taxon>
    </lineage>
</organism>
<dbReference type="RefSeq" id="XP_009056898.1">
    <property type="nucleotide sequence ID" value="XM_009058650.1"/>
</dbReference>
<name>V3ZLX3_LOTGI</name>
<evidence type="ECO:0008006" key="9">
    <source>
        <dbReference type="Google" id="ProtNLM"/>
    </source>
</evidence>
<feature type="transmembrane region" description="Helical" evidence="6">
    <location>
        <begin position="26"/>
        <end position="44"/>
    </location>
</feature>
<dbReference type="HOGENOM" id="CLU_134810_2_2_1"/>
<evidence type="ECO:0000313" key="7">
    <source>
        <dbReference type="EMBL" id="ESO92333.1"/>
    </source>
</evidence>
<dbReference type="PANTHER" id="PTHR12050:SF0">
    <property type="entry name" value="RH04491P"/>
    <property type="match status" value="1"/>
</dbReference>
<dbReference type="AlphaFoldDB" id="V3ZLX3"/>
<accession>V3ZLX3</accession>